<dbReference type="Proteomes" id="UP000287651">
    <property type="component" value="Unassembled WGS sequence"/>
</dbReference>
<sequence length="115" mass="12907">MKCDAFVHYLNVDGSLEPAMDDPADEQLRVPDDLLEGMNCYVKSLDEAVLQDLVSAEEAAGRACQLRDEDVAPHPPVPKRGRGWSQRSRRRPQRSSPPIKIHDPWLADAFPAIME</sequence>
<accession>A0A426X9A3</accession>
<comment type="caution">
    <text evidence="2">The sequence shown here is derived from an EMBL/GenBank/DDBJ whole genome shotgun (WGS) entry which is preliminary data.</text>
</comment>
<organism evidence="2 3">
    <name type="scientific">Ensete ventricosum</name>
    <name type="common">Abyssinian banana</name>
    <name type="synonym">Musa ensete</name>
    <dbReference type="NCBI Taxonomy" id="4639"/>
    <lineage>
        <taxon>Eukaryota</taxon>
        <taxon>Viridiplantae</taxon>
        <taxon>Streptophyta</taxon>
        <taxon>Embryophyta</taxon>
        <taxon>Tracheophyta</taxon>
        <taxon>Spermatophyta</taxon>
        <taxon>Magnoliopsida</taxon>
        <taxon>Liliopsida</taxon>
        <taxon>Zingiberales</taxon>
        <taxon>Musaceae</taxon>
        <taxon>Ensete</taxon>
    </lineage>
</organism>
<name>A0A426X9A3_ENSVE</name>
<protein>
    <submittedName>
        <fullName evidence="2">Uncharacterized protein</fullName>
    </submittedName>
</protein>
<reference evidence="2 3" key="1">
    <citation type="journal article" date="2014" name="Agronomy (Basel)">
        <title>A Draft Genome Sequence for Ensete ventricosum, the Drought-Tolerant Tree Against Hunger.</title>
        <authorList>
            <person name="Harrison J."/>
            <person name="Moore K.A."/>
            <person name="Paszkiewicz K."/>
            <person name="Jones T."/>
            <person name="Grant M."/>
            <person name="Ambacheew D."/>
            <person name="Muzemil S."/>
            <person name="Studholme D.J."/>
        </authorList>
    </citation>
    <scope>NUCLEOTIDE SEQUENCE [LARGE SCALE GENOMIC DNA]</scope>
</reference>
<dbReference type="AlphaFoldDB" id="A0A426X9A3"/>
<feature type="compositionally biased region" description="Basic residues" evidence="1">
    <location>
        <begin position="77"/>
        <end position="93"/>
    </location>
</feature>
<evidence type="ECO:0000313" key="2">
    <source>
        <dbReference type="EMBL" id="RRT36065.1"/>
    </source>
</evidence>
<gene>
    <name evidence="2" type="ORF">B296_00045495</name>
</gene>
<evidence type="ECO:0000256" key="1">
    <source>
        <dbReference type="SAM" id="MobiDB-lite"/>
    </source>
</evidence>
<proteinExistence type="predicted"/>
<feature type="region of interest" description="Disordered" evidence="1">
    <location>
        <begin position="65"/>
        <end position="103"/>
    </location>
</feature>
<dbReference type="EMBL" id="AMZH03024124">
    <property type="protein sequence ID" value="RRT36065.1"/>
    <property type="molecule type" value="Genomic_DNA"/>
</dbReference>
<evidence type="ECO:0000313" key="3">
    <source>
        <dbReference type="Proteomes" id="UP000287651"/>
    </source>
</evidence>